<dbReference type="Proteomes" id="UP001148838">
    <property type="component" value="Unassembled WGS sequence"/>
</dbReference>
<evidence type="ECO:0000313" key="1">
    <source>
        <dbReference type="EMBL" id="KAJ4450681.1"/>
    </source>
</evidence>
<dbReference type="EMBL" id="JAJSOF020000001">
    <property type="protein sequence ID" value="KAJ4450681.1"/>
    <property type="molecule type" value="Genomic_DNA"/>
</dbReference>
<gene>
    <name evidence="1" type="ORF">ANN_02110</name>
</gene>
<name>A0ABQ8TX01_PERAM</name>
<protein>
    <recommendedName>
        <fullName evidence="3">Per a allergen</fullName>
    </recommendedName>
</protein>
<evidence type="ECO:0000313" key="2">
    <source>
        <dbReference type="Proteomes" id="UP001148838"/>
    </source>
</evidence>
<accession>A0ABQ8TX01</accession>
<comment type="caution">
    <text evidence="1">The sequence shown here is derived from an EMBL/GenBank/DDBJ whole genome shotgun (WGS) entry which is preliminary data.</text>
</comment>
<reference evidence="1 2" key="1">
    <citation type="journal article" date="2022" name="Allergy">
        <title>Genome assembly and annotation of Periplaneta americana reveal a comprehensive cockroach allergen profile.</title>
        <authorList>
            <person name="Wang L."/>
            <person name="Xiong Q."/>
            <person name="Saelim N."/>
            <person name="Wang L."/>
            <person name="Nong W."/>
            <person name="Wan A.T."/>
            <person name="Shi M."/>
            <person name="Liu X."/>
            <person name="Cao Q."/>
            <person name="Hui J.H.L."/>
            <person name="Sookrung N."/>
            <person name="Leung T.F."/>
            <person name="Tungtrongchitr A."/>
            <person name="Tsui S.K.W."/>
        </authorList>
    </citation>
    <scope>NUCLEOTIDE SEQUENCE [LARGE SCALE GENOMIC DNA]</scope>
    <source>
        <strain evidence="1">PWHHKU_190912</strain>
    </source>
</reference>
<sequence length="124" mass="13294">MAGLCEGGNECLGSLKAINIFTKTGFNLTSDANKAPITHEATKPGINGVGQQCWSQVAVLGKDKVDSGFETRSLGILIVEREGHPVEVFVGYNATRCEVQVPLSRRYWRPLTSLSSVVEQGSAV</sequence>
<proteinExistence type="predicted"/>
<evidence type="ECO:0008006" key="3">
    <source>
        <dbReference type="Google" id="ProtNLM"/>
    </source>
</evidence>
<keyword evidence="2" id="KW-1185">Reference proteome</keyword>
<organism evidence="1 2">
    <name type="scientific">Periplaneta americana</name>
    <name type="common">American cockroach</name>
    <name type="synonym">Blatta americana</name>
    <dbReference type="NCBI Taxonomy" id="6978"/>
    <lineage>
        <taxon>Eukaryota</taxon>
        <taxon>Metazoa</taxon>
        <taxon>Ecdysozoa</taxon>
        <taxon>Arthropoda</taxon>
        <taxon>Hexapoda</taxon>
        <taxon>Insecta</taxon>
        <taxon>Pterygota</taxon>
        <taxon>Neoptera</taxon>
        <taxon>Polyneoptera</taxon>
        <taxon>Dictyoptera</taxon>
        <taxon>Blattodea</taxon>
        <taxon>Blattoidea</taxon>
        <taxon>Blattidae</taxon>
        <taxon>Blattinae</taxon>
        <taxon>Periplaneta</taxon>
    </lineage>
</organism>